<gene>
    <name evidence="3" type="ORF">C7453_10152</name>
    <name evidence="2" type="ORF">HLH32_00275</name>
</gene>
<comment type="caution">
    <text evidence="3">The sequence shown here is derived from an EMBL/GenBank/DDBJ whole genome shotgun (WGS) entry which is preliminary data.</text>
</comment>
<dbReference type="SMART" id="SM01040">
    <property type="entry name" value="Bro-N"/>
    <property type="match status" value="1"/>
</dbReference>
<proteinExistence type="predicted"/>
<dbReference type="InterPro" id="IPR003497">
    <property type="entry name" value="BRO_N_domain"/>
</dbReference>
<keyword evidence="4" id="KW-1185">Reference proteome</keyword>
<dbReference type="PANTHER" id="PTHR36180">
    <property type="entry name" value="DNA-BINDING PROTEIN-RELATED-RELATED"/>
    <property type="match status" value="1"/>
</dbReference>
<dbReference type="Pfam" id="PF02498">
    <property type="entry name" value="Bro-N"/>
    <property type="match status" value="1"/>
</dbReference>
<feature type="domain" description="Bro-N" evidence="1">
    <location>
        <begin position="1"/>
        <end position="105"/>
    </location>
</feature>
<evidence type="ECO:0000313" key="3">
    <source>
        <dbReference type="EMBL" id="RDI40265.1"/>
    </source>
</evidence>
<evidence type="ECO:0000313" key="2">
    <source>
        <dbReference type="EMBL" id="MBB2184842.1"/>
    </source>
</evidence>
<dbReference type="PANTHER" id="PTHR36180:SF2">
    <property type="entry name" value="BRO FAMILY PROTEIN"/>
    <property type="match status" value="1"/>
</dbReference>
<name>A0A370G8Z1_GLULI</name>
<dbReference type="OrthoDB" id="9808959at2"/>
<dbReference type="EMBL" id="QQAW01000001">
    <property type="protein sequence ID" value="RDI40265.1"/>
    <property type="molecule type" value="Genomic_DNA"/>
</dbReference>
<evidence type="ECO:0000259" key="1">
    <source>
        <dbReference type="PROSITE" id="PS51750"/>
    </source>
</evidence>
<evidence type="ECO:0000313" key="5">
    <source>
        <dbReference type="Proteomes" id="UP000562982"/>
    </source>
</evidence>
<dbReference type="AlphaFoldDB" id="A0A370G8Z1"/>
<sequence length="247" mass="27304">MNALVQQYAFQGHPVGTVTIDGLPFFIGKDVCERLGYANAADAMAKHCKGVAKRYPLQTPGGMQEVRVLSEPDVMRLIVRSKRPEAEPFERWVFEEVLPSIRRTGGYVMSAAGDSQADLVARALSAAEEAIRRQGAAIDTLAPKAAAYDRLAQSTDQVSLTEGAKALGRPRARFLSMLHAHRWIYRQKPNGPWLAHADKERSGFLAYRITDIPDRDGHLVPRHQVLLTAKGLTHLGQLLPKWEVASC</sequence>
<evidence type="ECO:0000313" key="4">
    <source>
        <dbReference type="Proteomes" id="UP000254958"/>
    </source>
</evidence>
<dbReference type="Pfam" id="PF03374">
    <property type="entry name" value="ANT"/>
    <property type="match status" value="1"/>
</dbReference>
<dbReference type="InterPro" id="IPR005039">
    <property type="entry name" value="Ant_C"/>
</dbReference>
<dbReference type="PROSITE" id="PS51750">
    <property type="entry name" value="BRO_N"/>
    <property type="match status" value="1"/>
</dbReference>
<dbReference type="Proteomes" id="UP000562982">
    <property type="component" value="Unassembled WGS sequence"/>
</dbReference>
<accession>A0A370G8Z1</accession>
<organism evidence="3 4">
    <name type="scientific">Gluconacetobacter liquefaciens</name>
    <name type="common">Acetobacter liquefaciens</name>
    <dbReference type="NCBI Taxonomy" id="89584"/>
    <lineage>
        <taxon>Bacteria</taxon>
        <taxon>Pseudomonadati</taxon>
        <taxon>Pseudomonadota</taxon>
        <taxon>Alphaproteobacteria</taxon>
        <taxon>Acetobacterales</taxon>
        <taxon>Acetobacteraceae</taxon>
        <taxon>Gluconacetobacter</taxon>
    </lineage>
</organism>
<dbReference type="EMBL" id="JABEQI010000001">
    <property type="protein sequence ID" value="MBB2184842.1"/>
    <property type="molecule type" value="Genomic_DNA"/>
</dbReference>
<dbReference type="GO" id="GO:0003677">
    <property type="term" value="F:DNA binding"/>
    <property type="evidence" value="ECO:0007669"/>
    <property type="project" value="InterPro"/>
</dbReference>
<dbReference type="Proteomes" id="UP000254958">
    <property type="component" value="Unassembled WGS sequence"/>
</dbReference>
<dbReference type="RefSeq" id="WP_141288949.1">
    <property type="nucleotide sequence ID" value="NZ_BJMI01000015.1"/>
</dbReference>
<reference evidence="2 5" key="2">
    <citation type="submission" date="2020-04" db="EMBL/GenBank/DDBJ databases">
        <title>Description of novel Gluconacetobacter.</title>
        <authorList>
            <person name="Sombolestani A."/>
        </authorList>
    </citation>
    <scope>NUCLEOTIDE SEQUENCE [LARGE SCALE GENOMIC DNA]</scope>
    <source>
        <strain evidence="2 5">LMG 1382</strain>
    </source>
</reference>
<reference evidence="3 4" key="1">
    <citation type="submission" date="2018-07" db="EMBL/GenBank/DDBJ databases">
        <title>Genomic Encyclopedia of Type Strains, Phase IV (KMG-IV): sequencing the most valuable type-strain genomes for metagenomic binning, comparative biology and taxonomic classification.</title>
        <authorList>
            <person name="Goeker M."/>
        </authorList>
    </citation>
    <scope>NUCLEOTIDE SEQUENCE [LARGE SCALE GENOMIC DNA]</scope>
    <source>
        <strain evidence="3 4">DSM 5603</strain>
    </source>
</reference>
<protein>
    <submittedName>
        <fullName evidence="2">Phage antitermination protein</fullName>
    </submittedName>
    <submittedName>
        <fullName evidence="3">Prophage antirepressor-like protein</fullName>
    </submittedName>
</protein>